<dbReference type="EMBL" id="VSSQ01000008">
    <property type="protein sequence ID" value="MPL58881.1"/>
    <property type="molecule type" value="Genomic_DNA"/>
</dbReference>
<evidence type="ECO:0000259" key="8">
    <source>
        <dbReference type="Pfam" id="PF02811"/>
    </source>
</evidence>
<evidence type="ECO:0000256" key="2">
    <source>
        <dbReference type="ARBA" id="ARBA00009152"/>
    </source>
</evidence>
<keyword evidence="4" id="KW-0028">Amino-acid biosynthesis</keyword>
<dbReference type="UniPathway" id="UPA00031">
    <property type="reaction ID" value="UER00013"/>
</dbReference>
<sequence>MAMLFNYHTHSEFCDAKVSAATLVEEAYRKGYRYLGFSSHAPLPFPSTWLMSWDELHPYAATIRALQRDWSDRGLKIFLGLEIDYIQGIVKPGDQAYQAINPDFRLGSVHFLQGLSEDEFTVDEPADLFERHMSQAPRGDASIIWKQYYQNMMGLVEAGGFDILCHFDLVKKNNSGGRWFDEESPAYLDAAFSVVDRAAELDIVAEINTGGLARGSTNSPYPSPSILRRMREVGLRLTIGDDAHSPEHLGNYRKAAVEAARAAGYTSFWYLDDVLSWKEIGLDESIK</sequence>
<feature type="domain" description="PHP" evidence="8">
    <location>
        <begin position="7"/>
        <end position="195"/>
    </location>
</feature>
<proteinExistence type="inferred from homology"/>
<evidence type="ECO:0000313" key="9">
    <source>
        <dbReference type="EMBL" id="MPL58881.1"/>
    </source>
</evidence>
<dbReference type="Gene3D" id="3.20.20.140">
    <property type="entry name" value="Metal-dependent hydrolases"/>
    <property type="match status" value="1"/>
</dbReference>
<dbReference type="GO" id="GO:0004401">
    <property type="term" value="F:histidinol-phosphatase activity"/>
    <property type="evidence" value="ECO:0007669"/>
    <property type="project" value="UniProtKB-EC"/>
</dbReference>
<comment type="catalytic activity">
    <reaction evidence="7">
        <text>L-histidinol phosphate + H2O = L-histidinol + phosphate</text>
        <dbReference type="Rhea" id="RHEA:14465"/>
        <dbReference type="ChEBI" id="CHEBI:15377"/>
        <dbReference type="ChEBI" id="CHEBI:43474"/>
        <dbReference type="ChEBI" id="CHEBI:57699"/>
        <dbReference type="ChEBI" id="CHEBI:57980"/>
        <dbReference type="EC" id="3.1.3.15"/>
    </reaction>
</comment>
<evidence type="ECO:0000256" key="5">
    <source>
        <dbReference type="ARBA" id="ARBA00022801"/>
    </source>
</evidence>
<organism evidence="9">
    <name type="scientific">bioreactor metagenome</name>
    <dbReference type="NCBI Taxonomy" id="1076179"/>
    <lineage>
        <taxon>unclassified sequences</taxon>
        <taxon>metagenomes</taxon>
        <taxon>ecological metagenomes</taxon>
    </lineage>
</organism>
<reference evidence="9" key="1">
    <citation type="submission" date="2019-08" db="EMBL/GenBank/DDBJ databases">
        <authorList>
            <person name="Kucharzyk K."/>
            <person name="Murdoch R.W."/>
            <person name="Higgins S."/>
            <person name="Loffler F."/>
        </authorList>
    </citation>
    <scope>NUCLEOTIDE SEQUENCE</scope>
</reference>
<evidence type="ECO:0000256" key="3">
    <source>
        <dbReference type="ARBA" id="ARBA00013085"/>
    </source>
</evidence>
<evidence type="ECO:0000256" key="6">
    <source>
        <dbReference type="ARBA" id="ARBA00023102"/>
    </source>
</evidence>
<comment type="similarity">
    <text evidence="2">Belongs to the PHP hydrolase family. HisK subfamily.</text>
</comment>
<evidence type="ECO:0000256" key="7">
    <source>
        <dbReference type="ARBA" id="ARBA00049158"/>
    </source>
</evidence>
<keyword evidence="5" id="KW-0378">Hydrolase</keyword>
<evidence type="ECO:0000256" key="4">
    <source>
        <dbReference type="ARBA" id="ARBA00022605"/>
    </source>
</evidence>
<accession>A0A644SZ19</accession>
<dbReference type="GO" id="GO:0000105">
    <property type="term" value="P:L-histidine biosynthetic process"/>
    <property type="evidence" value="ECO:0007669"/>
    <property type="project" value="UniProtKB-UniPathway"/>
</dbReference>
<dbReference type="InterPro" id="IPR016195">
    <property type="entry name" value="Pol/histidinol_Pase-like"/>
</dbReference>
<dbReference type="PANTHER" id="PTHR21039:SF0">
    <property type="entry name" value="HISTIDINOL-PHOSPHATASE"/>
    <property type="match status" value="1"/>
</dbReference>
<dbReference type="EC" id="3.1.3.15" evidence="3"/>
<dbReference type="Pfam" id="PF02811">
    <property type="entry name" value="PHP"/>
    <property type="match status" value="1"/>
</dbReference>
<name>A0A644SZ19_9ZZZZ</name>
<keyword evidence="6" id="KW-0368">Histidine biosynthesis</keyword>
<dbReference type="CDD" id="cd12110">
    <property type="entry name" value="PHP_HisPPase_Hisj_like"/>
    <property type="match status" value="1"/>
</dbReference>
<protein>
    <recommendedName>
        <fullName evidence="3">histidinol-phosphatase</fullName>
        <ecNumber evidence="3">3.1.3.15</ecNumber>
    </recommendedName>
</protein>
<dbReference type="InterPro" id="IPR004013">
    <property type="entry name" value="PHP_dom"/>
</dbReference>
<dbReference type="InterPro" id="IPR010140">
    <property type="entry name" value="Histidinol_P_phosphatase_HisJ"/>
</dbReference>
<dbReference type="GO" id="GO:0005737">
    <property type="term" value="C:cytoplasm"/>
    <property type="evidence" value="ECO:0007669"/>
    <property type="project" value="TreeGrafter"/>
</dbReference>
<dbReference type="AlphaFoldDB" id="A0A644SZ19"/>
<evidence type="ECO:0000256" key="1">
    <source>
        <dbReference type="ARBA" id="ARBA00004970"/>
    </source>
</evidence>
<comment type="pathway">
    <text evidence="1">Amino-acid biosynthesis; L-histidine biosynthesis; L-histidine from 5-phospho-alpha-D-ribose 1-diphosphate: step 8/9.</text>
</comment>
<dbReference type="SUPFAM" id="SSF89550">
    <property type="entry name" value="PHP domain-like"/>
    <property type="match status" value="1"/>
</dbReference>
<gene>
    <name evidence="9" type="ORF">SDC9_04427</name>
</gene>
<dbReference type="NCBIfam" id="TIGR01856">
    <property type="entry name" value="hisJ_fam"/>
    <property type="match status" value="1"/>
</dbReference>
<comment type="caution">
    <text evidence="9">The sequence shown here is derived from an EMBL/GenBank/DDBJ whole genome shotgun (WGS) entry which is preliminary data.</text>
</comment>
<dbReference type="PANTHER" id="PTHR21039">
    <property type="entry name" value="HISTIDINOL PHOSPHATASE-RELATED"/>
    <property type="match status" value="1"/>
</dbReference>